<sequence>MKYLLISILLLVWSFCVKSQEVLPWVMGKYSVQLKPPCTIQVQVNDSLQEINNVFGKNTDCSIANLSQTNIPNAFVIGGGYILIIEKKINIGETCRRVSKALYLPNVGEAVVSKYDVKSGNCDGHIEGNSAMYLVSPYLKKI</sequence>
<name>A0A4P6P3Q5_9GAMM</name>
<dbReference type="RefSeq" id="WP_130599022.1">
    <property type="nucleotide sequence ID" value="NZ_CP034759.1"/>
</dbReference>
<accession>A0A4P6P3Q5</accession>
<dbReference type="Proteomes" id="UP000290244">
    <property type="component" value="Chromosome"/>
</dbReference>
<dbReference type="EMBL" id="CP034759">
    <property type="protein sequence ID" value="QBG34629.1"/>
    <property type="molecule type" value="Genomic_DNA"/>
</dbReference>
<gene>
    <name evidence="1" type="ORF">EMK97_02175</name>
</gene>
<dbReference type="AlphaFoldDB" id="A0A4P6P3Q5"/>
<evidence type="ECO:0000313" key="1">
    <source>
        <dbReference type="EMBL" id="QBG34629.1"/>
    </source>
</evidence>
<dbReference type="KEGG" id="lsd:EMK97_02175"/>
<evidence type="ECO:0000313" key="2">
    <source>
        <dbReference type="Proteomes" id="UP000290244"/>
    </source>
</evidence>
<protein>
    <submittedName>
        <fullName evidence="1">Uncharacterized protein</fullName>
    </submittedName>
</protein>
<dbReference type="OrthoDB" id="6296955at2"/>
<proteinExistence type="predicted"/>
<keyword evidence="2" id="KW-1185">Reference proteome</keyword>
<reference evidence="1 2" key="1">
    <citation type="submission" date="2018-12" db="EMBL/GenBank/DDBJ databases">
        <title>Complete genome of Litorilituus sediminis.</title>
        <authorList>
            <person name="Liu A."/>
            <person name="Rong J."/>
        </authorList>
    </citation>
    <scope>NUCLEOTIDE SEQUENCE [LARGE SCALE GENOMIC DNA]</scope>
    <source>
        <strain evidence="1 2">JCM 17549</strain>
    </source>
</reference>
<organism evidence="1 2">
    <name type="scientific">Litorilituus sediminis</name>
    <dbReference type="NCBI Taxonomy" id="718192"/>
    <lineage>
        <taxon>Bacteria</taxon>
        <taxon>Pseudomonadati</taxon>
        <taxon>Pseudomonadota</taxon>
        <taxon>Gammaproteobacteria</taxon>
        <taxon>Alteromonadales</taxon>
        <taxon>Colwelliaceae</taxon>
        <taxon>Litorilituus</taxon>
    </lineage>
</organism>